<proteinExistence type="inferred from homology"/>
<dbReference type="OrthoDB" id="269227at2759"/>
<dbReference type="AlphaFoldDB" id="A0A8X6WY94"/>
<dbReference type="Gene3D" id="3.30.560.10">
    <property type="entry name" value="Glucose Oxidase, domain 3"/>
    <property type="match status" value="1"/>
</dbReference>
<dbReference type="Pfam" id="PF00732">
    <property type="entry name" value="GMC_oxred_N"/>
    <property type="match status" value="1"/>
</dbReference>
<name>A0A8X6WY94_9ARAC</name>
<keyword evidence="3" id="KW-0285">Flavoprotein</keyword>
<dbReference type="EMBL" id="BMAV01003197">
    <property type="protein sequence ID" value="GFY42629.1"/>
    <property type="molecule type" value="Genomic_DNA"/>
</dbReference>
<feature type="binding site" evidence="2">
    <location>
        <position position="565"/>
    </location>
    <ligand>
        <name>FAD</name>
        <dbReference type="ChEBI" id="CHEBI:57692"/>
    </ligand>
</feature>
<dbReference type="Pfam" id="PF05199">
    <property type="entry name" value="GMC_oxred_C"/>
    <property type="match status" value="1"/>
</dbReference>
<feature type="domain" description="Glucose-methanol-choline oxidoreductase N-terminal" evidence="5">
    <location>
        <begin position="288"/>
        <end position="302"/>
    </location>
</feature>
<evidence type="ECO:0000256" key="2">
    <source>
        <dbReference type="PIRSR" id="PIRSR000137-2"/>
    </source>
</evidence>
<keyword evidence="7" id="KW-1185">Reference proteome</keyword>
<dbReference type="SUPFAM" id="SSF54373">
    <property type="entry name" value="FAD-linked reductases, C-terminal domain"/>
    <property type="match status" value="1"/>
</dbReference>
<dbReference type="PIRSF" id="PIRSF000137">
    <property type="entry name" value="Alcohol_oxidase"/>
    <property type="match status" value="1"/>
</dbReference>
<protein>
    <submittedName>
        <fullName evidence="6">Glucose dehydrogenase</fullName>
    </submittedName>
</protein>
<evidence type="ECO:0000259" key="4">
    <source>
        <dbReference type="PROSITE" id="PS00623"/>
    </source>
</evidence>
<dbReference type="InterPro" id="IPR000172">
    <property type="entry name" value="GMC_OxRdtase_N"/>
</dbReference>
<dbReference type="Gene3D" id="3.50.50.60">
    <property type="entry name" value="FAD/NAD(P)-binding domain"/>
    <property type="match status" value="1"/>
</dbReference>
<organism evidence="6 7">
    <name type="scientific">Trichonephila inaurata madagascariensis</name>
    <dbReference type="NCBI Taxonomy" id="2747483"/>
    <lineage>
        <taxon>Eukaryota</taxon>
        <taxon>Metazoa</taxon>
        <taxon>Ecdysozoa</taxon>
        <taxon>Arthropoda</taxon>
        <taxon>Chelicerata</taxon>
        <taxon>Arachnida</taxon>
        <taxon>Araneae</taxon>
        <taxon>Araneomorphae</taxon>
        <taxon>Entelegynae</taxon>
        <taxon>Araneoidea</taxon>
        <taxon>Nephilidae</taxon>
        <taxon>Trichonephila</taxon>
        <taxon>Trichonephila inaurata</taxon>
    </lineage>
</organism>
<dbReference type="GO" id="GO:0016614">
    <property type="term" value="F:oxidoreductase activity, acting on CH-OH group of donors"/>
    <property type="evidence" value="ECO:0007669"/>
    <property type="project" value="InterPro"/>
</dbReference>
<dbReference type="PROSITE" id="PS00623">
    <property type="entry name" value="GMC_OXRED_1"/>
    <property type="match status" value="1"/>
</dbReference>
<evidence type="ECO:0000256" key="3">
    <source>
        <dbReference type="RuleBase" id="RU003968"/>
    </source>
</evidence>
<dbReference type="Proteomes" id="UP000886998">
    <property type="component" value="Unassembled WGS sequence"/>
</dbReference>
<evidence type="ECO:0000256" key="1">
    <source>
        <dbReference type="ARBA" id="ARBA00010790"/>
    </source>
</evidence>
<gene>
    <name evidence="6" type="primary">Gld</name>
    <name evidence="6" type="ORF">TNIN_97691</name>
</gene>
<accession>A0A8X6WY94</accession>
<feature type="binding site" evidence="2">
    <location>
        <position position="119"/>
    </location>
    <ligand>
        <name>FAD</name>
        <dbReference type="ChEBI" id="CHEBI:57692"/>
    </ligand>
</feature>
<dbReference type="InterPro" id="IPR007867">
    <property type="entry name" value="GMC_OxRtase_C"/>
</dbReference>
<dbReference type="GO" id="GO:0050660">
    <property type="term" value="F:flavin adenine dinucleotide binding"/>
    <property type="evidence" value="ECO:0007669"/>
    <property type="project" value="InterPro"/>
</dbReference>
<sequence>MITPGKNILFRLLYYFGTYSNFCPKLSSTFDSEYDYVIVGAGSAGSVVASRLSEDPCVKVLLLEAGGKTDPITEIPAAAFLLQHTEMDWEYLTVPQKRGAQGFKNNQLPWPRGKGLGGTSLLNFFMYVRGNKRDYDTWAAEGATGWSWKEVFPYFLKSENNTDPDIANNGYHGTGGLLTVSSAQYNSTLMSAFAEAATEMGYKYRDINGESQTGFSKLQGTIRDGRRESTAKAFLIPAQDRKNLHIVNNAFVNKILINNRREAYGVEFEINGKVYTVKTRKEVIVSGGAVNSPQILMLSGIGPKKHLKEHRIPVIADLPVGNNLQDHVGTTSLNFEAKGATPLLLAQMINPFNMQKFTQDGRGPLTSFSGIEGMAYINTKYNDPKMDWPDVEIHMASGSPASDYGQILKDAVGMTNMVYRKVYAPYTGKNTFTFFPCNLRPKSKGTIRLKSANPKDNPLIDPNLFEYDEDLDRLVEGSYEGMRQPCGKHQSFQENRSQDVQTKYPGCEQYPIYSDPYLRCVGRKYVFNLYHPVGSCKMGSLSDPTTVVDPRLRVKGIKNLRVVDGSIMPRLVSGNTNAPIIMIAEKASDMIRQDNPDRKKCYKGDNWRMASNHFNNTNNMRVAFSLLTWKDAFVFFFFALRKVELRM</sequence>
<dbReference type="PANTHER" id="PTHR11552">
    <property type="entry name" value="GLUCOSE-METHANOL-CHOLINE GMC OXIDOREDUCTASE"/>
    <property type="match status" value="1"/>
</dbReference>
<feature type="domain" description="Glucose-methanol-choline oxidoreductase N-terminal" evidence="4">
    <location>
        <begin position="113"/>
        <end position="136"/>
    </location>
</feature>
<feature type="binding site" evidence="2">
    <location>
        <position position="252"/>
    </location>
    <ligand>
        <name>FAD</name>
        <dbReference type="ChEBI" id="CHEBI:57692"/>
    </ligand>
</feature>
<dbReference type="SUPFAM" id="SSF51905">
    <property type="entry name" value="FAD/NAD(P)-binding domain"/>
    <property type="match status" value="1"/>
</dbReference>
<keyword evidence="2 3" id="KW-0274">FAD</keyword>
<dbReference type="PANTHER" id="PTHR11552:SF227">
    <property type="entry name" value="GLUCOSE DEHYDROGENASE [FAD, QUINONE]-LIKE PROTEIN"/>
    <property type="match status" value="1"/>
</dbReference>
<evidence type="ECO:0000259" key="5">
    <source>
        <dbReference type="PROSITE" id="PS00624"/>
    </source>
</evidence>
<dbReference type="InterPro" id="IPR012132">
    <property type="entry name" value="GMC_OxRdtase"/>
</dbReference>
<comment type="similarity">
    <text evidence="1 3">Belongs to the GMC oxidoreductase family.</text>
</comment>
<evidence type="ECO:0000313" key="7">
    <source>
        <dbReference type="Proteomes" id="UP000886998"/>
    </source>
</evidence>
<reference evidence="6" key="1">
    <citation type="submission" date="2020-08" db="EMBL/GenBank/DDBJ databases">
        <title>Multicomponent nature underlies the extraordinary mechanical properties of spider dragline silk.</title>
        <authorList>
            <person name="Kono N."/>
            <person name="Nakamura H."/>
            <person name="Mori M."/>
            <person name="Yoshida Y."/>
            <person name="Ohtoshi R."/>
            <person name="Malay A.D."/>
            <person name="Moran D.A.P."/>
            <person name="Tomita M."/>
            <person name="Numata K."/>
            <person name="Arakawa K."/>
        </authorList>
    </citation>
    <scope>NUCLEOTIDE SEQUENCE</scope>
</reference>
<evidence type="ECO:0000313" key="6">
    <source>
        <dbReference type="EMBL" id="GFY42629.1"/>
    </source>
</evidence>
<dbReference type="InterPro" id="IPR036188">
    <property type="entry name" value="FAD/NAD-bd_sf"/>
</dbReference>
<dbReference type="PROSITE" id="PS00624">
    <property type="entry name" value="GMC_OXRED_2"/>
    <property type="match status" value="1"/>
</dbReference>
<comment type="caution">
    <text evidence="6">The sequence shown here is derived from an EMBL/GenBank/DDBJ whole genome shotgun (WGS) entry which is preliminary data.</text>
</comment>
<comment type="cofactor">
    <cofactor evidence="2">
        <name>FAD</name>
        <dbReference type="ChEBI" id="CHEBI:57692"/>
    </cofactor>
</comment>